<dbReference type="GO" id="GO:0015995">
    <property type="term" value="P:chlorophyll biosynthetic process"/>
    <property type="evidence" value="ECO:0007669"/>
    <property type="project" value="InterPro"/>
</dbReference>
<proteinExistence type="inferred from homology"/>
<dbReference type="OrthoDB" id="9757976at2"/>
<keyword evidence="4" id="KW-1185">Reference proteome</keyword>
<name>A0A1M5YF13_9FIRM</name>
<reference evidence="3 4" key="1">
    <citation type="submission" date="2016-11" db="EMBL/GenBank/DDBJ databases">
        <authorList>
            <person name="Jaros S."/>
            <person name="Januszkiewicz K."/>
            <person name="Wedrychowicz H."/>
        </authorList>
    </citation>
    <scope>NUCLEOTIDE SEQUENCE [LARGE SCALE GENOMIC DNA]</scope>
    <source>
        <strain evidence="3 4">DSM 13106</strain>
    </source>
</reference>
<dbReference type="GO" id="GO:0016851">
    <property type="term" value="F:magnesium chelatase activity"/>
    <property type="evidence" value="ECO:0007669"/>
    <property type="project" value="InterPro"/>
</dbReference>
<dbReference type="PANTHER" id="PTHR44119:SF4">
    <property type="entry name" value="AEROBIC COBALTOCHELATASE SUBUNIT COBN"/>
    <property type="match status" value="1"/>
</dbReference>
<dbReference type="CDD" id="cd10150">
    <property type="entry name" value="CobN_like"/>
    <property type="match status" value="1"/>
</dbReference>
<dbReference type="InterPro" id="IPR011771">
    <property type="entry name" value="BchH"/>
</dbReference>
<dbReference type="EMBL" id="FQXR01000011">
    <property type="protein sequence ID" value="SHI10640.1"/>
    <property type="molecule type" value="Genomic_DNA"/>
</dbReference>
<dbReference type="Pfam" id="PF02514">
    <property type="entry name" value="CobN-Mg_chel"/>
    <property type="match status" value="1"/>
</dbReference>
<comment type="similarity">
    <text evidence="1">Belongs to the Mg-chelatase subunit H family.</text>
</comment>
<accession>A0A1M5YF13</accession>
<dbReference type="STRING" id="1123281.SAMN02745180_02156"/>
<sequence>MKLVVVTVSNPVAIDMSRFYKKIKEECGDIFNLKLFYVGRGCKKEKLSQIENCIEKADFVLTDLMGAPEDVIVATVAGCKKCSGDIVNIGGQGKEIGPYLKLGSLSAKDMKMGSKKGKKDIDVEAIMKMMDMAEKMGKAVPFGKPRDMRNLVLISKYWTLAGEGIEDLFYLILKEYGKVKDLPKPREPKENKPISICDPLTLKTYKNWGEYADDNGFDEDKPMVAVLYRSNNYPHRSSGCVGKFCAQLSKDVNVLPVAFNSVTPKNLDVLEEILLNSENPNIDLIVNVMAFRLGAGPMGGDAEKAVELLKKLNVPQLHPYLMAKREQKEWEESIEGISPPEFLVSVMLPELDGSIESIPIGAIKVYDKDEELDLELGELDIIDDRATKVISRINNWINLKKKPNKDKKIAIICYNYPPGEDNLFGGAFLDTFVSIEKIMSALKDEGYNVDAKTSDELMEYFTAGKIVNSGRWINGKQSEYMISYEKDKYYETIKSKDWYDEMISQWGEIPGKVMTEDEKFLIPGKEFGNVFVGLQPSRGVHENPEKSYHDKTLFPHHQYIAFYKWLKEEFKADAIIHVGTHGTLEFLKGKECGMSKDCFPDMLVYDIPHAYLYYCGNPAESVIAKRRSHAVLVGYQSPPYTEAELYGELLVLETLLNELKEAERVDPIRCDDLKAKIKEKACELNFDGEDLEMLERELYRIKRSLIPKGLHIFGQGYSSSEACDYMKFVLRYDRGNIKSIRRLVAESEELDYDELIDRNDTERLTYLDKKSVDIIEKYVSEEICEDRYLDTLEFGMECYNVSKECYEIKGLLKVLGGEYLPAKLAGDTVRSPEVLPTGYNLYQFDPRLVPSEVACERGARIADNTIKEFMKSNGEYPNSVAIVLWGLETSRTQGETLGQIFRYLGVRVVRDRGFDPEYEIIPLEELGRPRIDITINMCGFFRDMFYNMIQFMNKVFRDVYLLDEPDDMNYFKANTKKIYKNLIAKGYSPDEAEELAVSRLFGPKEGDYGTGITTIIETKNWTNEEQLGDQFINSLKYVYSLNHSGQKVEGLLEDNLKTVDIVSQTRSNHEYEVTDLDHYYEFFGGLAKSVEMVKGKKAEIYISDTTGESIETETVDKSIERGVRTRLLNPKWIDGMLEHKYHGVQKIYERFENIIGLSATTNKVENWIFDSLQSTYVSDEELREKLKENNRWAYLSMMERLLEANERGYWNASDEQLEEIRRVYFEVEGSIEEKI</sequence>
<evidence type="ECO:0000313" key="4">
    <source>
        <dbReference type="Proteomes" id="UP000184389"/>
    </source>
</evidence>
<gene>
    <name evidence="3" type="ORF">SAMN02745180_02156</name>
</gene>
<protein>
    <submittedName>
        <fullName evidence="3">Cobaltochelatase CobN</fullName>
    </submittedName>
</protein>
<evidence type="ECO:0000256" key="1">
    <source>
        <dbReference type="ARBA" id="ARBA00010851"/>
    </source>
</evidence>
<dbReference type="PANTHER" id="PTHR44119">
    <property type="entry name" value="MAGNESIUM-CHELATASE SUBUNIT CHLH, CHLOROPLASTIC"/>
    <property type="match status" value="1"/>
</dbReference>
<dbReference type="NCBIfam" id="TIGR02025">
    <property type="entry name" value="BchH"/>
    <property type="match status" value="1"/>
</dbReference>
<evidence type="ECO:0000313" key="3">
    <source>
        <dbReference type="EMBL" id="SHI10640.1"/>
    </source>
</evidence>
<dbReference type="Proteomes" id="UP000184389">
    <property type="component" value="Unassembled WGS sequence"/>
</dbReference>
<dbReference type="AlphaFoldDB" id="A0A1M5YF13"/>
<organism evidence="3 4">
    <name type="scientific">Sporanaerobacter acetigenes DSM 13106</name>
    <dbReference type="NCBI Taxonomy" id="1123281"/>
    <lineage>
        <taxon>Bacteria</taxon>
        <taxon>Bacillati</taxon>
        <taxon>Bacillota</taxon>
        <taxon>Tissierellia</taxon>
        <taxon>Tissierellales</taxon>
        <taxon>Sporanaerobacteraceae</taxon>
        <taxon>Sporanaerobacter</taxon>
    </lineage>
</organism>
<dbReference type="RefSeq" id="WP_072744802.1">
    <property type="nucleotide sequence ID" value="NZ_FQXR01000011.1"/>
</dbReference>
<evidence type="ECO:0000259" key="2">
    <source>
        <dbReference type="Pfam" id="PF02514"/>
    </source>
</evidence>
<dbReference type="InterPro" id="IPR003672">
    <property type="entry name" value="CobN/Mg_chltase"/>
</dbReference>
<feature type="domain" description="CobN/magnesium chelatase" evidence="2">
    <location>
        <begin position="157"/>
        <end position="1217"/>
    </location>
</feature>